<feature type="domain" description="HipA-like kinase" evidence="1">
    <location>
        <begin position="17"/>
        <end position="231"/>
    </location>
</feature>
<gene>
    <name evidence="2" type="ORF">MUN86_14305</name>
</gene>
<dbReference type="GO" id="GO:0008483">
    <property type="term" value="F:transaminase activity"/>
    <property type="evidence" value="ECO:0007669"/>
    <property type="project" value="UniProtKB-KW"/>
</dbReference>
<evidence type="ECO:0000313" key="3">
    <source>
        <dbReference type="Proteomes" id="UP000830401"/>
    </source>
</evidence>
<keyword evidence="2" id="KW-0808">Transferase</keyword>
<dbReference type="EMBL" id="CP095061">
    <property type="protein sequence ID" value="UOQ64739.1"/>
    <property type="molecule type" value="Genomic_DNA"/>
</dbReference>
<evidence type="ECO:0000313" key="2">
    <source>
        <dbReference type="EMBL" id="UOQ64739.1"/>
    </source>
</evidence>
<proteinExistence type="predicted"/>
<dbReference type="Proteomes" id="UP000830401">
    <property type="component" value="Chromosome"/>
</dbReference>
<dbReference type="InterPro" id="IPR046748">
    <property type="entry name" value="HipA_2"/>
</dbReference>
<protein>
    <submittedName>
        <fullName evidence="2">Aminotransferase class I and II</fullName>
    </submittedName>
</protein>
<name>A0ABY4G1K1_9BACT</name>
<keyword evidence="2" id="KW-0032">Aminotransferase</keyword>
<dbReference type="RefSeq" id="WP_245118706.1">
    <property type="nucleotide sequence ID" value="NZ_CP095061.1"/>
</dbReference>
<evidence type="ECO:0000259" key="1">
    <source>
        <dbReference type="Pfam" id="PF20613"/>
    </source>
</evidence>
<keyword evidence="3" id="KW-1185">Reference proteome</keyword>
<dbReference type="Pfam" id="PF20613">
    <property type="entry name" value="HipA_2"/>
    <property type="match status" value="1"/>
</dbReference>
<sequence length="265" mass="29766">MKYSPPELRTVEVTRYVKPLREGGSLPGLVEAEDGFLYVLKFRGAGQGAKALIAELLAGELARALGLRVPEIVFITLDEAFGRTEPDEEIQDLLRASEGLNLALHYLSGAITFDALVTTVEPKLASQIVWLDCLVTNVDRTPRNTNMLMWHKELWLIDHGAAFYFHHAWQNVEEQARRPFAQVKDHVLLPQASELAAVDAEYRAVLTPERIRAIVALIPDEWLTGDSPFESVEEHRQAYVQFLETRLAASEIFVNAAQHARKTLV</sequence>
<organism evidence="2 3">
    <name type="scientific">Hymenobacter volaticus</name>
    <dbReference type="NCBI Taxonomy" id="2932254"/>
    <lineage>
        <taxon>Bacteria</taxon>
        <taxon>Pseudomonadati</taxon>
        <taxon>Bacteroidota</taxon>
        <taxon>Cytophagia</taxon>
        <taxon>Cytophagales</taxon>
        <taxon>Hymenobacteraceae</taxon>
        <taxon>Hymenobacter</taxon>
    </lineage>
</organism>
<accession>A0ABY4G1K1</accession>
<reference evidence="2" key="1">
    <citation type="submission" date="2022-04" db="EMBL/GenBank/DDBJ databases">
        <title>Hymenobacter sp. isolated from the air.</title>
        <authorList>
            <person name="Won M."/>
            <person name="Lee C.-M."/>
            <person name="Woen H.-Y."/>
            <person name="Kwon S.-W."/>
        </authorList>
    </citation>
    <scope>NUCLEOTIDE SEQUENCE</scope>
    <source>
        <strain evidence="2">5420S-77</strain>
    </source>
</reference>